<evidence type="ECO:0000259" key="3">
    <source>
        <dbReference type="Pfam" id="PF24544"/>
    </source>
</evidence>
<feature type="region of interest" description="Disordered" evidence="1">
    <location>
        <begin position="303"/>
        <end position="379"/>
    </location>
</feature>
<dbReference type="Pfam" id="PF24545">
    <property type="entry name" value="Ig_TPPC8_1st"/>
    <property type="match status" value="1"/>
</dbReference>
<evidence type="ECO:0000259" key="5">
    <source>
        <dbReference type="Pfam" id="PF24546"/>
    </source>
</evidence>
<gene>
    <name evidence="6" type="ORF">CUNI_LOCUS464</name>
</gene>
<dbReference type="OrthoDB" id="203724at2759"/>
<dbReference type="GO" id="GO:1990072">
    <property type="term" value="C:TRAPPIII protein complex"/>
    <property type="evidence" value="ECO:0007669"/>
    <property type="project" value="TreeGrafter"/>
</dbReference>
<evidence type="ECO:0000313" key="6">
    <source>
        <dbReference type="EMBL" id="CAG5114906.1"/>
    </source>
</evidence>
<protein>
    <recommendedName>
        <fullName evidence="8">Trafficking protein particle complex subunit 8</fullName>
    </recommendedName>
</protein>
<evidence type="ECO:0000259" key="4">
    <source>
        <dbReference type="Pfam" id="PF24545"/>
    </source>
</evidence>
<dbReference type="SUPFAM" id="SSF48452">
    <property type="entry name" value="TPR-like"/>
    <property type="match status" value="1"/>
</dbReference>
<organism evidence="6 7">
    <name type="scientific">Candidula unifasciata</name>
    <dbReference type="NCBI Taxonomy" id="100452"/>
    <lineage>
        <taxon>Eukaryota</taxon>
        <taxon>Metazoa</taxon>
        <taxon>Spiralia</taxon>
        <taxon>Lophotrochozoa</taxon>
        <taxon>Mollusca</taxon>
        <taxon>Gastropoda</taxon>
        <taxon>Heterobranchia</taxon>
        <taxon>Euthyneura</taxon>
        <taxon>Panpulmonata</taxon>
        <taxon>Eupulmonata</taxon>
        <taxon>Stylommatophora</taxon>
        <taxon>Helicina</taxon>
        <taxon>Helicoidea</taxon>
        <taxon>Geomitridae</taxon>
        <taxon>Candidula</taxon>
    </lineage>
</organism>
<dbReference type="Pfam" id="PF24546">
    <property type="entry name" value="Ig_TPPC8_3rd"/>
    <property type="match status" value="1"/>
</dbReference>
<keyword evidence="7" id="KW-1185">Reference proteome</keyword>
<feature type="domain" description="TPPC8 first Ig-like" evidence="4">
    <location>
        <begin position="743"/>
        <end position="972"/>
    </location>
</feature>
<dbReference type="InterPro" id="IPR058538">
    <property type="entry name" value="Ig_TPPC8_2nd"/>
</dbReference>
<evidence type="ECO:0008006" key="8">
    <source>
        <dbReference type="Google" id="ProtNLM"/>
    </source>
</evidence>
<dbReference type="PANTHER" id="PTHR12975">
    <property type="entry name" value="TRANSPORT PROTEIN TRAPP"/>
    <property type="match status" value="1"/>
</dbReference>
<proteinExistence type="predicted"/>
<dbReference type="Pfam" id="PF24542">
    <property type="entry name" value="Ig_TPPC8_C"/>
    <property type="match status" value="1"/>
</dbReference>
<evidence type="ECO:0000256" key="1">
    <source>
        <dbReference type="SAM" id="MobiDB-lite"/>
    </source>
</evidence>
<sequence>MSQCKQSASEFIQSTFCPHIAILCSADAQLLCQKNNLSFVQLIQPFCRLSSEVHIRDPNNVTHSIHNLRISSCDMAAQPPQQNIIKKQLSDAVASTFGHSQELGASNVITVGSYDLQLSPSTPWFESWREAFLQVLPPSDHEYLNHCLACIFVVASNNGDPLSTFTSLANQQVSQQQQFPNRLPRWFTQGILHYYVLLHDVVDGEQTRAEAVYQSMKATFGVQICHLLQINSRSLNTLESVKAGIPVQPDPWSQFLAKQSHTLDTFETDHPAVMDDISGFPTNFSESNPEPVLHSVMSNSFYDNEMDESGSSGITSSSSCDQFSHPLASPTTPPSRNTPSPDSDPTAAASGYPGESRRPSSGRYRSTDRNQNKPHGMCLTPSDLDRLRIFMHEFVVRALIPWAERQMKHLNEQLISRKGIHRSFFSATKKWFGTKPSGPVPASQNTTVVYTRDAPELQLRRLADLAFLFQMYDFAYNTYHTVKKDFNNDQAWLHFAGALEMASLAVFLLGPQSQKQYPHHYMETAISTYLTSCRNPQYATRATLTSTEALKKRAMYNEAAMQFLKMTSEDSDLTSALFLEQAAHCFLALKTPMVRKYSFHMILSGHRFNKAGQRKHSLRCYTQALQVYKGKNWSIAEDHIHFTVGKHALNLKQLESATAAFKHLLMKESKQSVSQQATYLREYIFVYKQLLNQEERSSSTYGHLPELPLPVVDSNATKVLLSSSNRKYEGNGRRIPASGMWFDSDADNQERWKSLEEKLVQSSGRPFRVCPQLFTDATDNRSSPVGFVGEPITIELQVENPLHVMLVLSDISLLWTFVPSIQGPDPQQVISNEVTTVVKNSLADEIIQTSVIKEVIVQGVQSERIHLTLTPRQPGHLRVVGLAYNLGTSSITQSASLQEGDKPAVNQPKFSLTTSMMVRGKQKLEPQGPRLNATKEERTEKLYGPDRRLDLLIHEEMPSLEVVFCDFPENVLCGEVQCIEIEFTNVGKSSLKSLKVISTHPRFFTFGRDSELPKYPYVYQMRTSQCTSLSSTLTSTVTGKEEFLKFPDVLHIPLPKGELRPGEKVSIPMWLRGDDIGGIHEVDFMFYYEPFAHPSNIGYRVLRHRAVLNTVESLSVRTTVTRPAARVGSIRGQELNSCMFACELENLSQVQVQRPHVQELQVTQVSCVSPSWTLVSVGARHHSGVRLGSRETLHLVLKGLKQGQEEEPKDLVFSEVAFDRDQVNSSCSPCSDFFVRSWLRHKSLIEPLGSSDVGGSHSKIRKIDSTHLDSAILLRLTLVFLWKAYVVQESGQMKIVVGQHHVHVDRLNTVSISYPIPPVVTSAPPLKFTQEPEPTEAPAPDPAVTTSLVSYSFSHSNQKQHNFAKGLCVVPVGLTVQNHTDAEVQVMVDSTKSPETLSSGSSCPRPVKWIGLNQATLTLGKGQNAHLTLKAGITLPGTFNLNTISVFVTFSSDQSQMVLQKHTTPSIITVVNVL</sequence>
<reference evidence="6" key="1">
    <citation type="submission" date="2021-04" db="EMBL/GenBank/DDBJ databases">
        <authorList>
            <consortium name="Molecular Ecology Group"/>
        </authorList>
    </citation>
    <scope>NUCLEOTIDE SEQUENCE</scope>
</reference>
<dbReference type="InterPro" id="IPR058540">
    <property type="entry name" value="Ig_TPPC8_3rd"/>
</dbReference>
<feature type="compositionally biased region" description="Low complexity" evidence="1">
    <location>
        <begin position="309"/>
        <end position="319"/>
    </location>
</feature>
<dbReference type="InterPro" id="IPR058541">
    <property type="entry name" value="Ig_TPPC8_1st"/>
</dbReference>
<feature type="domain" description="TPPC8 second Ig-like" evidence="3">
    <location>
        <begin position="973"/>
        <end position="1102"/>
    </location>
</feature>
<accession>A0A8S3YKC8</accession>
<dbReference type="Pfam" id="PF24544">
    <property type="entry name" value="Ig_TPPC8_2nd"/>
    <property type="match status" value="1"/>
</dbReference>
<dbReference type="Pfam" id="PF12739">
    <property type="entry name" value="TRAPPC-Trs85"/>
    <property type="match status" value="1"/>
</dbReference>
<evidence type="ECO:0000259" key="2">
    <source>
        <dbReference type="Pfam" id="PF24542"/>
    </source>
</evidence>
<feature type="domain" description="TPPC8 third Ig-like" evidence="5">
    <location>
        <begin position="1106"/>
        <end position="1303"/>
    </location>
</feature>
<name>A0A8S3YKC8_9EUPU</name>
<dbReference type="InterPro" id="IPR024420">
    <property type="entry name" value="TRAPP_III_complex_Trs85"/>
</dbReference>
<evidence type="ECO:0000313" key="7">
    <source>
        <dbReference type="Proteomes" id="UP000678393"/>
    </source>
</evidence>
<dbReference type="InterPro" id="IPR057651">
    <property type="entry name" value="Ig_TPPC8_C"/>
</dbReference>
<dbReference type="EMBL" id="CAJHNH020000053">
    <property type="protein sequence ID" value="CAG5114906.1"/>
    <property type="molecule type" value="Genomic_DNA"/>
</dbReference>
<dbReference type="PANTHER" id="PTHR12975:SF6">
    <property type="entry name" value="TRAFFICKING PROTEIN PARTICLE COMPLEX SUBUNIT 8"/>
    <property type="match status" value="1"/>
</dbReference>
<feature type="domain" description="TPPC8 C-terminal Ig-like" evidence="2">
    <location>
        <begin position="1348"/>
        <end position="1449"/>
    </location>
</feature>
<dbReference type="InterPro" id="IPR011990">
    <property type="entry name" value="TPR-like_helical_dom_sf"/>
</dbReference>
<dbReference type="Proteomes" id="UP000678393">
    <property type="component" value="Unassembled WGS sequence"/>
</dbReference>
<comment type="caution">
    <text evidence="6">The sequence shown here is derived from an EMBL/GenBank/DDBJ whole genome shotgun (WGS) entry which is preliminary data.</text>
</comment>
<feature type="compositionally biased region" description="Low complexity" evidence="1">
    <location>
        <begin position="334"/>
        <end position="346"/>
    </location>
</feature>